<comment type="subunit">
    <text evidence="7">Component of the eukaryotic translation initiation factor 3 (eIF-3) complex.</text>
</comment>
<dbReference type="InterPro" id="IPR035979">
    <property type="entry name" value="RBD_domain_sf"/>
</dbReference>
<dbReference type="GO" id="GO:0033290">
    <property type="term" value="C:eukaryotic 48S preinitiation complex"/>
    <property type="evidence" value="ECO:0007669"/>
    <property type="project" value="UniProtKB-UniRule"/>
</dbReference>
<name>A0A7J7JXW7_BUGNE</name>
<dbReference type="InterPro" id="IPR011400">
    <property type="entry name" value="EIF3B"/>
</dbReference>
<evidence type="ECO:0000313" key="10">
    <source>
        <dbReference type="EMBL" id="KAF6030793.1"/>
    </source>
</evidence>
<dbReference type="Proteomes" id="UP000593567">
    <property type="component" value="Unassembled WGS sequence"/>
</dbReference>
<evidence type="ECO:0000259" key="9">
    <source>
        <dbReference type="PROSITE" id="PS50102"/>
    </source>
</evidence>
<keyword evidence="3 7" id="KW-0396">Initiation factor</keyword>
<feature type="domain" description="RRM" evidence="9">
    <location>
        <begin position="62"/>
        <end position="145"/>
    </location>
</feature>
<proteinExistence type="inferred from homology"/>
<accession>A0A7J7JXW7</accession>
<dbReference type="GO" id="GO:0003743">
    <property type="term" value="F:translation initiation factor activity"/>
    <property type="evidence" value="ECO:0007669"/>
    <property type="project" value="UniProtKB-UniRule"/>
</dbReference>
<comment type="subcellular location">
    <subcellularLocation>
        <location evidence="1 7">Cytoplasm</location>
    </subcellularLocation>
</comment>
<dbReference type="OrthoDB" id="10250414at2759"/>
<dbReference type="SUPFAM" id="SSF82171">
    <property type="entry name" value="DPP6 N-terminal domain-like"/>
    <property type="match status" value="1"/>
</dbReference>
<dbReference type="GO" id="GO:0003723">
    <property type="term" value="F:RNA binding"/>
    <property type="evidence" value="ECO:0007669"/>
    <property type="project" value="UniProtKB-UniRule"/>
</dbReference>
<dbReference type="Gene3D" id="2.130.10.10">
    <property type="entry name" value="YVTN repeat-like/Quinoprotein amine dehydrogenase"/>
    <property type="match status" value="2"/>
</dbReference>
<dbReference type="EMBL" id="VXIV02001672">
    <property type="protein sequence ID" value="KAF6030793.1"/>
    <property type="molecule type" value="Genomic_DNA"/>
</dbReference>
<dbReference type="FunFam" id="3.30.70.330:FF:000235">
    <property type="entry name" value="Eukaryotic translation initiation factor 3 subunit B"/>
    <property type="match status" value="1"/>
</dbReference>
<keyword evidence="2 7" id="KW-0963">Cytoplasm</keyword>
<dbReference type="PANTHER" id="PTHR14068:SF0">
    <property type="entry name" value="EUKARYOTIC TRANSLATION INITIATION FACTOR 3 SUBUNIT B"/>
    <property type="match status" value="1"/>
</dbReference>
<reference evidence="10" key="1">
    <citation type="submission" date="2020-06" db="EMBL/GenBank/DDBJ databases">
        <title>Draft genome of Bugula neritina, a colonial animal packing powerful symbionts and potential medicines.</title>
        <authorList>
            <person name="Rayko M."/>
        </authorList>
    </citation>
    <scope>NUCLEOTIDE SEQUENCE [LARGE SCALE GENOMIC DNA]</scope>
    <source>
        <strain evidence="10">Kwan_BN1</strain>
    </source>
</reference>
<sequence>MAVSDVGRKSHKKSESESIEAAMSDIDENFSDPEDYVDNITDEELVPDILKQQPKPSDSFESVIVCDNIPSVGSEKLEKLQNVLKRIFCKFGTIVTEHIPIENGQTKGYMFLEYSSLNEAKEAVRAANGHRLDKNHVFAVNLFSDFEKYLNVPDEWTPPEPAPYKDPGNLQYWLLNKECLDQFSVIYERGEKTSIMLNKAPEFSCVEERKHWTETYVKWSPLGSYLLTCHQKGVALWGGEHFRQIQRFSHIGVHFVDFSPCERYLVTFSPVISRSDTGVAESVIVWDVQTGAKKRGFAVDGPSLNWPALKWSSDGNYFARLQSDAISVYELPSCGLLDKKSLKVPGVREFEWSPDQNIISYWVPEVDACPARVSLIEIPSRNELRIRNLFNVADCKLHWQKSGNHLCVKVDRYGKKKLENNEVKYSGMYYNFEIFHVKKKQVPIDTVECKEVVNAFAWEPVGSKFAFIHGESPRISVSFYKIGDEKITQLKTLEKRACNSLFWCPTGQFVILAGLRSMNGILEFVDTSDMTVMTTPQEHFMCTDVEWDPTGRYVATAVSYWGHKDVLDKRKKMMDDFNHYRQQVQKVIDQQKMERMALRNNTDTDELDSQGDNFEEEVIEFLVKVDETIIEE</sequence>
<dbReference type="PIRSF" id="PIRSF036424">
    <property type="entry name" value="eIF3b"/>
    <property type="match status" value="1"/>
</dbReference>
<evidence type="ECO:0000256" key="1">
    <source>
        <dbReference type="ARBA" id="ARBA00004496"/>
    </source>
</evidence>
<evidence type="ECO:0000256" key="4">
    <source>
        <dbReference type="ARBA" id="ARBA00022574"/>
    </source>
</evidence>
<dbReference type="HAMAP" id="MF_03001">
    <property type="entry name" value="eIF3b"/>
    <property type="match status" value="1"/>
</dbReference>
<evidence type="ECO:0000256" key="8">
    <source>
        <dbReference type="SAM" id="MobiDB-lite"/>
    </source>
</evidence>
<dbReference type="InterPro" id="IPR000504">
    <property type="entry name" value="RRM_dom"/>
</dbReference>
<dbReference type="Pfam" id="PF08662">
    <property type="entry name" value="eIF2A"/>
    <property type="match status" value="1"/>
</dbReference>
<gene>
    <name evidence="10" type="ORF">EB796_010914</name>
</gene>
<keyword evidence="11" id="KW-1185">Reference proteome</keyword>
<comment type="similarity">
    <text evidence="7">Belongs to the eIF-3 subunit B family.</text>
</comment>
<evidence type="ECO:0000313" key="11">
    <source>
        <dbReference type="Proteomes" id="UP000593567"/>
    </source>
</evidence>
<dbReference type="Gene3D" id="3.30.70.330">
    <property type="match status" value="1"/>
</dbReference>
<dbReference type="InterPro" id="IPR034363">
    <property type="entry name" value="eIF3B_RRM"/>
</dbReference>
<keyword evidence="4" id="KW-0853">WD repeat</keyword>
<dbReference type="PANTHER" id="PTHR14068">
    <property type="entry name" value="EUKARYOTIC TRANSLATION INITIATION FACTOR 3 EIF3 -RELATED"/>
    <property type="match status" value="1"/>
</dbReference>
<evidence type="ECO:0000256" key="7">
    <source>
        <dbReference type="HAMAP-Rule" id="MF_03001"/>
    </source>
</evidence>
<dbReference type="GO" id="GO:0005852">
    <property type="term" value="C:eukaryotic translation initiation factor 3 complex"/>
    <property type="evidence" value="ECO:0007669"/>
    <property type="project" value="UniProtKB-UniRule"/>
</dbReference>
<feature type="region of interest" description="Disordered" evidence="8">
    <location>
        <begin position="1"/>
        <end position="37"/>
    </location>
</feature>
<dbReference type="Pfam" id="PF00076">
    <property type="entry name" value="RRM_1"/>
    <property type="match status" value="1"/>
</dbReference>
<dbReference type="AlphaFoldDB" id="A0A7J7JXW7"/>
<dbReference type="SMART" id="SM00360">
    <property type="entry name" value="RRM"/>
    <property type="match status" value="1"/>
</dbReference>
<keyword evidence="6 7" id="KW-0648">Protein biosynthesis</keyword>
<evidence type="ECO:0000256" key="5">
    <source>
        <dbReference type="ARBA" id="ARBA00022884"/>
    </source>
</evidence>
<dbReference type="InterPro" id="IPR015943">
    <property type="entry name" value="WD40/YVTN_repeat-like_dom_sf"/>
</dbReference>
<dbReference type="PROSITE" id="PS50102">
    <property type="entry name" value="RRM"/>
    <property type="match status" value="1"/>
</dbReference>
<evidence type="ECO:0000256" key="2">
    <source>
        <dbReference type="ARBA" id="ARBA00022490"/>
    </source>
</evidence>
<dbReference type="GO" id="GO:0016282">
    <property type="term" value="C:eukaryotic 43S preinitiation complex"/>
    <property type="evidence" value="ECO:0007669"/>
    <property type="project" value="UniProtKB-UniRule"/>
</dbReference>
<evidence type="ECO:0000256" key="3">
    <source>
        <dbReference type="ARBA" id="ARBA00022540"/>
    </source>
</evidence>
<organism evidence="10 11">
    <name type="scientific">Bugula neritina</name>
    <name type="common">Brown bryozoan</name>
    <name type="synonym">Sertularia neritina</name>
    <dbReference type="NCBI Taxonomy" id="10212"/>
    <lineage>
        <taxon>Eukaryota</taxon>
        <taxon>Metazoa</taxon>
        <taxon>Spiralia</taxon>
        <taxon>Lophotrochozoa</taxon>
        <taxon>Bryozoa</taxon>
        <taxon>Gymnolaemata</taxon>
        <taxon>Cheilostomatida</taxon>
        <taxon>Flustrina</taxon>
        <taxon>Buguloidea</taxon>
        <taxon>Bugulidae</taxon>
        <taxon>Bugula</taxon>
    </lineage>
</organism>
<dbReference type="CDD" id="cd12278">
    <property type="entry name" value="RRM_eIF3B"/>
    <property type="match status" value="1"/>
</dbReference>
<comment type="function">
    <text evidence="7">RNA-binding component of the eukaryotic translation initiation factor 3 (eIF-3) complex, which is involved in protein synthesis of a specialized repertoire of mRNAs and, together with other initiation factors, stimulates binding of mRNA and methionyl-tRNAi to the 40S ribosome. The eIF-3 complex specifically targets and initiates translation of a subset of mRNAs involved in cell proliferation.</text>
</comment>
<dbReference type="GO" id="GO:0001732">
    <property type="term" value="P:formation of cytoplasmic translation initiation complex"/>
    <property type="evidence" value="ECO:0007669"/>
    <property type="project" value="UniProtKB-UniRule"/>
</dbReference>
<dbReference type="InterPro" id="IPR012677">
    <property type="entry name" value="Nucleotide-bd_a/b_plait_sf"/>
</dbReference>
<evidence type="ECO:0000256" key="6">
    <source>
        <dbReference type="ARBA" id="ARBA00022917"/>
    </source>
</evidence>
<dbReference type="InterPro" id="IPR013979">
    <property type="entry name" value="TIF_beta_prop-like"/>
</dbReference>
<dbReference type="GO" id="GO:0031369">
    <property type="term" value="F:translation initiation factor binding"/>
    <property type="evidence" value="ECO:0007669"/>
    <property type="project" value="InterPro"/>
</dbReference>
<feature type="compositionally biased region" description="Acidic residues" evidence="8">
    <location>
        <begin position="25"/>
        <end position="37"/>
    </location>
</feature>
<dbReference type="SUPFAM" id="SSF54928">
    <property type="entry name" value="RNA-binding domain, RBD"/>
    <property type="match status" value="1"/>
</dbReference>
<comment type="caution">
    <text evidence="10">The sequence shown here is derived from an EMBL/GenBank/DDBJ whole genome shotgun (WGS) entry which is preliminary data.</text>
</comment>
<protein>
    <recommendedName>
        <fullName evidence="7">Eukaryotic translation initiation factor 3 subunit B</fullName>
        <shortName evidence="7">eIF3b</shortName>
    </recommendedName>
    <alternativeName>
        <fullName evidence="7">Eukaryotic translation initiation factor 3 subunit 9</fullName>
    </alternativeName>
</protein>
<keyword evidence="5 7" id="KW-0694">RNA-binding</keyword>